<dbReference type="EMBL" id="VTAW01000005">
    <property type="protein sequence ID" value="TYT62936.1"/>
    <property type="molecule type" value="Genomic_DNA"/>
</dbReference>
<organism evidence="2 3">
    <name type="scientific">Natrialba swarupiae</name>
    <dbReference type="NCBI Taxonomy" id="2448032"/>
    <lineage>
        <taxon>Archaea</taxon>
        <taxon>Methanobacteriati</taxon>
        <taxon>Methanobacteriota</taxon>
        <taxon>Stenosarchaea group</taxon>
        <taxon>Halobacteria</taxon>
        <taxon>Halobacteriales</taxon>
        <taxon>Natrialbaceae</taxon>
        <taxon>Natrialba</taxon>
    </lineage>
</organism>
<gene>
    <name evidence="2" type="ORF">FYC77_06385</name>
</gene>
<proteinExistence type="predicted"/>
<feature type="region of interest" description="Disordered" evidence="1">
    <location>
        <begin position="88"/>
        <end position="203"/>
    </location>
</feature>
<protein>
    <submittedName>
        <fullName evidence="2">Uncharacterized protein</fullName>
    </submittedName>
</protein>
<dbReference type="AlphaFoldDB" id="A0A5D5AMP4"/>
<feature type="compositionally biased region" description="Basic and acidic residues" evidence="1">
    <location>
        <begin position="117"/>
        <end position="139"/>
    </location>
</feature>
<dbReference type="RefSeq" id="WP_149080665.1">
    <property type="nucleotide sequence ID" value="NZ_VTAW01000005.1"/>
</dbReference>
<evidence type="ECO:0000256" key="1">
    <source>
        <dbReference type="SAM" id="MobiDB-lite"/>
    </source>
</evidence>
<keyword evidence="3" id="KW-1185">Reference proteome</keyword>
<sequence>MTVDVRRPISGPRPPVGRGVLVDGVGATRVRERVARIDRTRFAVDVLARFQDGDRRPEQDAPFFVPAVLSPVGGLSALVAGDVRGVDAARPDLPFRPDRLHGVARGRRGLPADDQPDEKQESADPRVTEKSRHEQHGDEDPTPQQRESSVVREAAKPFPCARTSTWPCHRRVTRYDRPARDNSSDDDLTGSPSPVSRAYRVEP</sequence>
<accession>A0A5D5AMP4</accession>
<evidence type="ECO:0000313" key="3">
    <source>
        <dbReference type="Proteomes" id="UP000324104"/>
    </source>
</evidence>
<dbReference type="Proteomes" id="UP000324104">
    <property type="component" value="Unassembled WGS sequence"/>
</dbReference>
<comment type="caution">
    <text evidence="2">The sequence shown here is derived from an EMBL/GenBank/DDBJ whole genome shotgun (WGS) entry which is preliminary data.</text>
</comment>
<reference evidence="2 3" key="1">
    <citation type="submission" date="2019-08" db="EMBL/GenBank/DDBJ databases">
        <title>Archaea genome.</title>
        <authorList>
            <person name="Kajale S."/>
            <person name="Shouche Y."/>
            <person name="Deshpande N."/>
            <person name="Sharma A."/>
        </authorList>
    </citation>
    <scope>NUCLEOTIDE SEQUENCE [LARGE SCALE GENOMIC DNA]</scope>
    <source>
        <strain evidence="2 3">ESP3B_9</strain>
    </source>
</reference>
<feature type="compositionally biased region" description="Basic and acidic residues" evidence="1">
    <location>
        <begin position="173"/>
        <end position="183"/>
    </location>
</feature>
<feature type="compositionally biased region" description="Basic and acidic residues" evidence="1">
    <location>
        <begin position="88"/>
        <end position="101"/>
    </location>
</feature>
<evidence type="ECO:0000313" key="2">
    <source>
        <dbReference type="EMBL" id="TYT62936.1"/>
    </source>
</evidence>
<name>A0A5D5AMP4_9EURY</name>